<evidence type="ECO:0008006" key="3">
    <source>
        <dbReference type="Google" id="ProtNLM"/>
    </source>
</evidence>
<evidence type="ECO:0000313" key="1">
    <source>
        <dbReference type="EMBL" id="MBJ8338738.1"/>
    </source>
</evidence>
<evidence type="ECO:0000313" key="2">
    <source>
        <dbReference type="Proteomes" id="UP000655868"/>
    </source>
</evidence>
<name>A0A934NP05_9NOCA</name>
<gene>
    <name evidence="1" type="ORF">JGU71_07555</name>
</gene>
<proteinExistence type="predicted"/>
<comment type="caution">
    <text evidence="1">The sequence shown here is derived from an EMBL/GenBank/DDBJ whole genome shotgun (WGS) entry which is preliminary data.</text>
</comment>
<dbReference type="RefSeq" id="WP_199703391.1">
    <property type="nucleotide sequence ID" value="NZ_JAEMNV010000002.1"/>
</dbReference>
<dbReference type="EMBL" id="JAEMNV010000002">
    <property type="protein sequence ID" value="MBJ8338738.1"/>
    <property type="molecule type" value="Genomic_DNA"/>
</dbReference>
<dbReference type="AlphaFoldDB" id="A0A934NP05"/>
<accession>A0A934NP05</accession>
<organism evidence="1 2">
    <name type="scientific">Antrihabitans stalagmiti</name>
    <dbReference type="NCBI Taxonomy" id="2799499"/>
    <lineage>
        <taxon>Bacteria</taxon>
        <taxon>Bacillati</taxon>
        <taxon>Actinomycetota</taxon>
        <taxon>Actinomycetes</taxon>
        <taxon>Mycobacteriales</taxon>
        <taxon>Nocardiaceae</taxon>
        <taxon>Antrihabitans</taxon>
    </lineage>
</organism>
<reference evidence="1" key="1">
    <citation type="submission" date="2020-12" db="EMBL/GenBank/DDBJ databases">
        <title>Antrihabitans popcorni sp. nov. and Antrihabitans auranticaus sp. nov., isolated from a larva cave.</title>
        <authorList>
            <person name="Lee S.D."/>
            <person name="Kim I.S."/>
        </authorList>
    </citation>
    <scope>NUCLEOTIDE SEQUENCE</scope>
    <source>
        <strain evidence="1">YC3-6</strain>
    </source>
</reference>
<dbReference type="Proteomes" id="UP000655868">
    <property type="component" value="Unassembled WGS sequence"/>
</dbReference>
<keyword evidence="2" id="KW-1185">Reference proteome</keyword>
<sequence length="102" mass="10897">MKRSAQSFAVAAVAAVCLSGCSDVEVALNDGGDTTCNEWATQDQNKQRQTITKFLKEYTGSDNEPAGTQVDASMVAVTLLCQVQSDKETQIKNVNLTGILPK</sequence>
<protein>
    <recommendedName>
        <fullName evidence="3">Acid stress chaperone HdeA</fullName>
    </recommendedName>
</protein>